<dbReference type="AlphaFoldDB" id="A0A1V9X8S8"/>
<keyword evidence="2" id="KW-0472">Membrane</keyword>
<keyword evidence="2" id="KW-0812">Transmembrane</keyword>
<feature type="transmembrane region" description="Helical" evidence="2">
    <location>
        <begin position="169"/>
        <end position="190"/>
    </location>
</feature>
<protein>
    <recommendedName>
        <fullName evidence="3">EB domain-containing protein</fullName>
    </recommendedName>
</protein>
<evidence type="ECO:0000256" key="1">
    <source>
        <dbReference type="SAM" id="MobiDB-lite"/>
    </source>
</evidence>
<feature type="transmembrane region" description="Helical" evidence="2">
    <location>
        <begin position="21"/>
        <end position="42"/>
    </location>
</feature>
<feature type="domain" description="EB" evidence="3">
    <location>
        <begin position="89"/>
        <end position="124"/>
    </location>
</feature>
<feature type="region of interest" description="Disordered" evidence="1">
    <location>
        <begin position="42"/>
        <end position="86"/>
    </location>
</feature>
<feature type="compositionally biased region" description="Gly residues" evidence="1">
    <location>
        <begin position="144"/>
        <end position="154"/>
    </location>
</feature>
<dbReference type="Proteomes" id="UP000192247">
    <property type="component" value="Unassembled WGS sequence"/>
</dbReference>
<dbReference type="InParanoid" id="A0A1V9X8S8"/>
<evidence type="ECO:0000313" key="4">
    <source>
        <dbReference type="EMBL" id="OQR69781.1"/>
    </source>
</evidence>
<feature type="compositionally biased region" description="Low complexity" evidence="1">
    <location>
        <begin position="76"/>
        <end position="85"/>
    </location>
</feature>
<evidence type="ECO:0000259" key="3">
    <source>
        <dbReference type="Pfam" id="PF01683"/>
    </source>
</evidence>
<dbReference type="OrthoDB" id="6610549at2759"/>
<feature type="compositionally biased region" description="Low complexity" evidence="1">
    <location>
        <begin position="42"/>
        <end position="68"/>
    </location>
</feature>
<accession>A0A1V9X8S8</accession>
<feature type="region of interest" description="Disordered" evidence="1">
    <location>
        <begin position="215"/>
        <end position="261"/>
    </location>
</feature>
<dbReference type="STRING" id="418985.A0A1V9X8S8"/>
<feature type="region of interest" description="Disordered" evidence="1">
    <location>
        <begin position="143"/>
        <end position="163"/>
    </location>
</feature>
<reference evidence="4 5" key="1">
    <citation type="journal article" date="2017" name="Gigascience">
        <title>Draft genome of the honey bee ectoparasitic mite, Tropilaelaps mercedesae, is shaped by the parasitic life history.</title>
        <authorList>
            <person name="Dong X."/>
            <person name="Armstrong S.D."/>
            <person name="Xia D."/>
            <person name="Makepeace B.L."/>
            <person name="Darby A.C."/>
            <person name="Kadowaki T."/>
        </authorList>
    </citation>
    <scope>NUCLEOTIDE SEQUENCE [LARGE SCALE GENOMIC DNA]</scope>
    <source>
        <strain evidence="4">Wuxi-XJTLU</strain>
    </source>
</reference>
<keyword evidence="2" id="KW-1133">Transmembrane helix</keyword>
<organism evidence="4 5">
    <name type="scientific">Tropilaelaps mercedesae</name>
    <dbReference type="NCBI Taxonomy" id="418985"/>
    <lineage>
        <taxon>Eukaryota</taxon>
        <taxon>Metazoa</taxon>
        <taxon>Ecdysozoa</taxon>
        <taxon>Arthropoda</taxon>
        <taxon>Chelicerata</taxon>
        <taxon>Arachnida</taxon>
        <taxon>Acari</taxon>
        <taxon>Parasitiformes</taxon>
        <taxon>Mesostigmata</taxon>
        <taxon>Gamasina</taxon>
        <taxon>Dermanyssoidea</taxon>
        <taxon>Laelapidae</taxon>
        <taxon>Tropilaelaps</taxon>
    </lineage>
</organism>
<dbReference type="EMBL" id="MNPL01019901">
    <property type="protein sequence ID" value="OQR69781.1"/>
    <property type="molecule type" value="Genomic_DNA"/>
</dbReference>
<name>A0A1V9X8S8_9ACAR</name>
<gene>
    <name evidence="4" type="ORF">BIW11_01784</name>
</gene>
<comment type="caution">
    <text evidence="4">The sequence shown here is derived from an EMBL/GenBank/DDBJ whole genome shotgun (WGS) entry which is preliminary data.</text>
</comment>
<keyword evidence="5" id="KW-1185">Reference proteome</keyword>
<sequence length="310" mass="31925">MKSVVGANVPLMARRRIVWPLACDSVTLLVLYLVVILVGSASGQSSTGGPSLPSSSDPTPTTTTTAAAAPPPPSSVAPASSNATADATRQRLGTPCNVTANCPIANSVCVNQSCVCKEGFTTHTNATARPSCVSHQPVVATPTSGGGGGGGGGGGKKHQNYQPSQGENMIPMIVCLAIMFVGMCVALQLFSRARFRNQRSVFNSPNPRLLHLMKADRHDSKKRRHSHAGTGSRRPSCASNMSIPRGSRPGSTMGSRAASPDLRKQAALNSVAVVDMQATAAATAADDAKANSTELAALVRARADAERADV</sequence>
<evidence type="ECO:0000256" key="2">
    <source>
        <dbReference type="SAM" id="Phobius"/>
    </source>
</evidence>
<dbReference type="InterPro" id="IPR006149">
    <property type="entry name" value="EB_dom"/>
</dbReference>
<dbReference type="Pfam" id="PF01683">
    <property type="entry name" value="EB"/>
    <property type="match status" value="1"/>
</dbReference>
<evidence type="ECO:0000313" key="5">
    <source>
        <dbReference type="Proteomes" id="UP000192247"/>
    </source>
</evidence>
<proteinExistence type="predicted"/>